<name>A0ABS0SA89_9HYPH</name>
<sequence>MTVSATSVGFRQAFFAYPASHRELLNSIDAACAQANATGRALRVKPWPQMDILGQNIADEVRQNIDPVDVLVCDVTKPNQNVYYEIGYAIGRGKSIAPVVNVSFVDAERILREDGLFDIIGYGRYENAEQLADILGNLPNSALSQLYAKPLNTTQPVFILDTYRKTDFRNAIVSAVKEGKAHYRSFDPVESPRFSMVQIISEVTASSGTVIPILAEHIDGARLHNLRASFLAGLSHGLSRQTLLIRQGPAADPLDYRDLVVTASSEMEISEKVKQFAHEALIAIQGTRPARKRSATRLQQLTLGASAAENEFRTLDDYFVETSEYVRTLRGEVGVVAGRKGSGKTAIFFMVRNNTRVKKNTYVTDLKPESHQLSLFRQELLKLVDLGVFDHTLAAFWYFLILSESLNTVRREYAYLAKRDQRALEALNEIEKVLSEFEVLESGDFTSRINRLSRSVIDEMQSERRKGRALSPERITNIVFRGGIMKLKELLIKHSDPKTEHVILFDNLDKGWPTNGVEQFDVRLVRLLIEALDKIRRDFDAADRKFSSVVFLRNDIYERLVDDTPDRGKAGQIRIDWNDRAKLRQVIYRRLQSSLNRRDASFEAIWTDIFTSHVGGRPSFEYCIDHCLMRPRFLLTIIENSIANAINRGHETVREEDLVDAVTQHSNYLVSDFGYEIRDTSGHSADLLFAFIGLEQQVLAPDVLDRLEKFGLLSPQAEEAFELLLWYGLIGILNAKGEPKYIYDYDYMFKRLQAEMRLLGDEAIYVINPALHVALHQ</sequence>
<proteinExistence type="predicted"/>
<dbReference type="RefSeq" id="WP_198475226.1">
    <property type="nucleotide sequence ID" value="NZ_JADGMQ010000002.1"/>
</dbReference>
<organism evidence="1 2">
    <name type="scientific">Aquamicrobium zhengzhouense</name>
    <dbReference type="NCBI Taxonomy" id="2781738"/>
    <lineage>
        <taxon>Bacteria</taxon>
        <taxon>Pseudomonadati</taxon>
        <taxon>Pseudomonadota</taxon>
        <taxon>Alphaproteobacteria</taxon>
        <taxon>Hyphomicrobiales</taxon>
        <taxon>Phyllobacteriaceae</taxon>
        <taxon>Aquamicrobium</taxon>
    </lineage>
</organism>
<accession>A0ABS0SA89</accession>
<dbReference type="InterPro" id="IPR059206">
    <property type="entry name" value="Sll1717-like"/>
</dbReference>
<comment type="caution">
    <text evidence="1">The sequence shown here is derived from an EMBL/GenBank/DDBJ whole genome shotgun (WGS) entry which is preliminary data.</text>
</comment>
<gene>
    <name evidence="1" type="ORF">IOD40_05830</name>
</gene>
<protein>
    <submittedName>
        <fullName evidence="1">Uncharacterized protein</fullName>
    </submittedName>
</protein>
<evidence type="ECO:0000313" key="2">
    <source>
        <dbReference type="Proteomes" id="UP000601789"/>
    </source>
</evidence>
<keyword evidence="2" id="KW-1185">Reference proteome</keyword>
<dbReference type="EMBL" id="JADGMQ010000002">
    <property type="protein sequence ID" value="MBI1620181.1"/>
    <property type="molecule type" value="Genomic_DNA"/>
</dbReference>
<dbReference type="Proteomes" id="UP000601789">
    <property type="component" value="Unassembled WGS sequence"/>
</dbReference>
<dbReference type="NCBIfam" id="NF047389">
    <property type="entry name" value="ATPase_Sll1717"/>
    <property type="match status" value="1"/>
</dbReference>
<reference evidence="1 2" key="1">
    <citation type="submission" date="2020-10" db="EMBL/GenBank/DDBJ databases">
        <title>Aquamicrobium zhengzhouensis sp. nov., a exopolysaccharide producing bacterium isolated from farmland soil.</title>
        <authorList>
            <person name="Wang X."/>
        </authorList>
    </citation>
    <scope>NUCLEOTIDE SEQUENCE [LARGE SCALE GENOMIC DNA]</scope>
    <source>
        <strain evidence="2">cd-1</strain>
    </source>
</reference>
<evidence type="ECO:0000313" key="1">
    <source>
        <dbReference type="EMBL" id="MBI1620181.1"/>
    </source>
</evidence>